<evidence type="ECO:0000256" key="5">
    <source>
        <dbReference type="ARBA" id="ARBA00023302"/>
    </source>
</evidence>
<dbReference type="GO" id="GO:0005509">
    <property type="term" value="F:calcium ion binding"/>
    <property type="evidence" value="ECO:0007669"/>
    <property type="project" value="InterPro"/>
</dbReference>
<evidence type="ECO:0000313" key="7">
    <source>
        <dbReference type="EMBL" id="KAK9736476.1"/>
    </source>
</evidence>
<dbReference type="InterPro" id="IPR018502">
    <property type="entry name" value="Annexin_repeat"/>
</dbReference>
<dbReference type="FunFam" id="1.10.220.10:FF:000001">
    <property type="entry name" value="Annexin"/>
    <property type="match status" value="1"/>
</dbReference>
<comment type="similarity">
    <text evidence="1 6">Belongs to the annexin family.</text>
</comment>
<dbReference type="PRINTS" id="PR00196">
    <property type="entry name" value="ANNEXIN"/>
</dbReference>
<dbReference type="GO" id="GO:0005634">
    <property type="term" value="C:nucleus"/>
    <property type="evidence" value="ECO:0007669"/>
    <property type="project" value="TreeGrafter"/>
</dbReference>
<dbReference type="Pfam" id="PF00191">
    <property type="entry name" value="Annexin"/>
    <property type="match status" value="4"/>
</dbReference>
<keyword evidence="5 6" id="KW-0111">Calcium/phospholipid-binding</keyword>
<name>A0AAW1LR60_POPJA</name>
<dbReference type="GO" id="GO:0005544">
    <property type="term" value="F:calcium-dependent phospholipid binding"/>
    <property type="evidence" value="ECO:0007669"/>
    <property type="project" value="UniProtKB-KW"/>
</dbReference>
<reference evidence="7 8" key="1">
    <citation type="journal article" date="2024" name="BMC Genomics">
        <title>De novo assembly and annotation of Popillia japonica's genome with initial clues to its potential as an invasive pest.</title>
        <authorList>
            <person name="Cucini C."/>
            <person name="Boschi S."/>
            <person name="Funari R."/>
            <person name="Cardaioli E."/>
            <person name="Iannotti N."/>
            <person name="Marturano G."/>
            <person name="Paoli F."/>
            <person name="Bruttini M."/>
            <person name="Carapelli A."/>
            <person name="Frati F."/>
            <person name="Nardi F."/>
        </authorList>
    </citation>
    <scope>NUCLEOTIDE SEQUENCE [LARGE SCALE GENOMIC DNA]</scope>
    <source>
        <strain evidence="7">DMR45628</strain>
    </source>
</reference>
<comment type="caution">
    <text evidence="7">The sequence shown here is derived from an EMBL/GenBank/DDBJ whole genome shotgun (WGS) entry which is preliminary data.</text>
</comment>
<keyword evidence="2 6" id="KW-0677">Repeat</keyword>
<dbReference type="FunFam" id="1.10.220.10:FF:000004">
    <property type="entry name" value="Annexin"/>
    <property type="match status" value="1"/>
</dbReference>
<dbReference type="AlphaFoldDB" id="A0AAW1LR60"/>
<dbReference type="PANTHER" id="PTHR10502:SF177">
    <property type="entry name" value="ANNEXIN B10"/>
    <property type="match status" value="1"/>
</dbReference>
<evidence type="ECO:0000256" key="2">
    <source>
        <dbReference type="ARBA" id="ARBA00022737"/>
    </source>
</evidence>
<dbReference type="SUPFAM" id="SSF47874">
    <property type="entry name" value="Annexin"/>
    <property type="match status" value="1"/>
</dbReference>
<dbReference type="SMART" id="SM00335">
    <property type="entry name" value="ANX"/>
    <property type="match status" value="4"/>
</dbReference>
<dbReference type="Proteomes" id="UP001458880">
    <property type="component" value="Unassembled WGS sequence"/>
</dbReference>
<organism evidence="7 8">
    <name type="scientific">Popillia japonica</name>
    <name type="common">Japanese beetle</name>
    <dbReference type="NCBI Taxonomy" id="7064"/>
    <lineage>
        <taxon>Eukaryota</taxon>
        <taxon>Metazoa</taxon>
        <taxon>Ecdysozoa</taxon>
        <taxon>Arthropoda</taxon>
        <taxon>Hexapoda</taxon>
        <taxon>Insecta</taxon>
        <taxon>Pterygota</taxon>
        <taxon>Neoptera</taxon>
        <taxon>Endopterygota</taxon>
        <taxon>Coleoptera</taxon>
        <taxon>Polyphaga</taxon>
        <taxon>Scarabaeiformia</taxon>
        <taxon>Scarabaeidae</taxon>
        <taxon>Rutelinae</taxon>
        <taxon>Popillia</taxon>
    </lineage>
</organism>
<dbReference type="PANTHER" id="PTHR10502">
    <property type="entry name" value="ANNEXIN"/>
    <property type="match status" value="1"/>
</dbReference>
<comment type="domain">
    <text evidence="6">A pair of annexin repeats may form one binding site for calcium and phospholipid.</text>
</comment>
<evidence type="ECO:0000256" key="3">
    <source>
        <dbReference type="ARBA" id="ARBA00022837"/>
    </source>
</evidence>
<dbReference type="FunFam" id="1.10.220.10:FF:000002">
    <property type="entry name" value="Annexin"/>
    <property type="match status" value="1"/>
</dbReference>
<evidence type="ECO:0000313" key="8">
    <source>
        <dbReference type="Proteomes" id="UP001458880"/>
    </source>
</evidence>
<evidence type="ECO:0000256" key="6">
    <source>
        <dbReference type="RuleBase" id="RU003540"/>
    </source>
</evidence>
<protein>
    <recommendedName>
        <fullName evidence="6">Annexin</fullName>
    </recommendedName>
</protein>
<dbReference type="InterPro" id="IPR001464">
    <property type="entry name" value="Annexin"/>
</dbReference>
<dbReference type="PROSITE" id="PS51897">
    <property type="entry name" value="ANNEXIN_2"/>
    <property type="match status" value="4"/>
</dbReference>
<evidence type="ECO:0000256" key="4">
    <source>
        <dbReference type="ARBA" id="ARBA00023216"/>
    </source>
</evidence>
<dbReference type="GO" id="GO:0012506">
    <property type="term" value="C:vesicle membrane"/>
    <property type="evidence" value="ECO:0007669"/>
    <property type="project" value="TreeGrafter"/>
</dbReference>
<sequence>MQPTITPFPGFSVANDATALREAMKGLGTDEDIIIDILTSRCNSQRQQIAKFFKDELGRDLIDDLKSELGGHFEDVIVALVLPPDEYLCKQLHKAMEGMGTNEDTLIEIICSKTNSEMQQLVDTYERMYERPLTEHLCSETGGNLRRLLTLISTGTRDDSKATNRNEAREKAEALYADGEGRFGTHESTFGSVLAHENFKQLQLIFEEYKDVSGNTIEQALNHELSGDYLEALLAIVEYIQSPPAYFAARLYKAMHGLGTDDTSLIRIIVSRSEIDLGDIKDEFERLYNKTLSSYIDQGETTGDYKKALLAIIK</sequence>
<keyword evidence="4 6" id="KW-0041">Annexin</keyword>
<dbReference type="GO" id="GO:0005737">
    <property type="term" value="C:cytoplasm"/>
    <property type="evidence" value="ECO:0007669"/>
    <property type="project" value="TreeGrafter"/>
</dbReference>
<keyword evidence="8" id="KW-1185">Reference proteome</keyword>
<dbReference type="EMBL" id="JASPKY010000113">
    <property type="protein sequence ID" value="KAK9736476.1"/>
    <property type="molecule type" value="Genomic_DNA"/>
</dbReference>
<accession>A0AAW1LR60</accession>
<dbReference type="GO" id="GO:0001786">
    <property type="term" value="F:phosphatidylserine binding"/>
    <property type="evidence" value="ECO:0007669"/>
    <property type="project" value="TreeGrafter"/>
</dbReference>
<dbReference type="PROSITE" id="PS00223">
    <property type="entry name" value="ANNEXIN_1"/>
    <property type="match status" value="1"/>
</dbReference>
<dbReference type="GO" id="GO:0005886">
    <property type="term" value="C:plasma membrane"/>
    <property type="evidence" value="ECO:0007669"/>
    <property type="project" value="TreeGrafter"/>
</dbReference>
<evidence type="ECO:0000256" key="1">
    <source>
        <dbReference type="ARBA" id="ARBA00007831"/>
    </source>
</evidence>
<dbReference type="InterPro" id="IPR018252">
    <property type="entry name" value="Annexin_repeat_CS"/>
</dbReference>
<dbReference type="InterPro" id="IPR037104">
    <property type="entry name" value="Annexin_sf"/>
</dbReference>
<dbReference type="Gene3D" id="1.10.220.10">
    <property type="entry name" value="Annexin"/>
    <property type="match status" value="4"/>
</dbReference>
<dbReference type="FunFam" id="1.10.220.10:FF:000003">
    <property type="entry name" value="Annexin"/>
    <property type="match status" value="1"/>
</dbReference>
<gene>
    <name evidence="7" type="ORF">QE152_g12463</name>
</gene>
<keyword evidence="3 6" id="KW-0106">Calcium</keyword>
<proteinExistence type="inferred from homology"/>